<name>A0A9D1AB13_9FIRM</name>
<dbReference type="EMBL" id="DVGK01000038">
    <property type="protein sequence ID" value="HIR12846.1"/>
    <property type="molecule type" value="Genomic_DNA"/>
</dbReference>
<dbReference type="Proteomes" id="UP000886757">
    <property type="component" value="Unassembled WGS sequence"/>
</dbReference>
<comment type="similarity">
    <text evidence="1">Belongs to the RemA family.</text>
</comment>
<organism evidence="2 3">
    <name type="scientific">Candidatus Choladousia intestinavium</name>
    <dbReference type="NCBI Taxonomy" id="2840727"/>
    <lineage>
        <taxon>Bacteria</taxon>
        <taxon>Bacillati</taxon>
        <taxon>Bacillota</taxon>
        <taxon>Clostridia</taxon>
        <taxon>Lachnospirales</taxon>
        <taxon>Lachnospiraceae</taxon>
        <taxon>Lachnospiraceae incertae sedis</taxon>
        <taxon>Candidatus Choladousia</taxon>
    </lineage>
</organism>
<evidence type="ECO:0000256" key="1">
    <source>
        <dbReference type="HAMAP-Rule" id="MF_01503"/>
    </source>
</evidence>
<dbReference type="PANTHER" id="PTHR38449">
    <property type="entry name" value="REGULATORY PROTEIN TM_1690-RELATED"/>
    <property type="match status" value="1"/>
</dbReference>
<reference evidence="2" key="2">
    <citation type="journal article" date="2021" name="PeerJ">
        <title>Extensive microbial diversity within the chicken gut microbiome revealed by metagenomics and culture.</title>
        <authorList>
            <person name="Gilroy R."/>
            <person name="Ravi A."/>
            <person name="Getino M."/>
            <person name="Pursley I."/>
            <person name="Horton D.L."/>
            <person name="Alikhan N.F."/>
            <person name="Baker D."/>
            <person name="Gharbi K."/>
            <person name="Hall N."/>
            <person name="Watson M."/>
            <person name="Adriaenssens E.M."/>
            <person name="Foster-Nyarko E."/>
            <person name="Jarju S."/>
            <person name="Secka A."/>
            <person name="Antonio M."/>
            <person name="Oren A."/>
            <person name="Chaudhuri R.R."/>
            <person name="La Ragione R."/>
            <person name="Hildebrand F."/>
            <person name="Pallen M.J."/>
        </authorList>
    </citation>
    <scope>NUCLEOTIDE SEQUENCE</scope>
    <source>
        <strain evidence="2">ChiSjej4B22-8148</strain>
    </source>
</reference>
<sequence>MSFVNIGFGNIVNMQKVIAVVNPDAAPVKRMVQAAKEEHRVVDATQGRKTKAVIVMENRQIVLSAMQPETIAKRHGVASALKNEEEGRST</sequence>
<dbReference type="PANTHER" id="PTHR38449:SF1">
    <property type="entry name" value="REGULATORY PROTEIN SSL2874-RELATED"/>
    <property type="match status" value="1"/>
</dbReference>
<evidence type="ECO:0000313" key="3">
    <source>
        <dbReference type="Proteomes" id="UP000886757"/>
    </source>
</evidence>
<dbReference type="InterPro" id="IPR007169">
    <property type="entry name" value="RemA-like"/>
</dbReference>
<comment type="caution">
    <text evidence="2">The sequence shown here is derived from an EMBL/GenBank/DDBJ whole genome shotgun (WGS) entry which is preliminary data.</text>
</comment>
<proteinExistence type="inferred from homology"/>
<evidence type="ECO:0000313" key="2">
    <source>
        <dbReference type="EMBL" id="HIR12846.1"/>
    </source>
</evidence>
<protein>
    <recommendedName>
        <fullName evidence="1">Putative regulatory protein IAB31_02850</fullName>
    </recommendedName>
</protein>
<gene>
    <name evidence="2" type="ORF">IAB31_02850</name>
</gene>
<dbReference type="Pfam" id="PF04025">
    <property type="entry name" value="RemA-like"/>
    <property type="match status" value="1"/>
</dbReference>
<accession>A0A9D1AB13</accession>
<dbReference type="HAMAP" id="MF_01503">
    <property type="entry name" value="RemA"/>
    <property type="match status" value="1"/>
</dbReference>
<dbReference type="AlphaFoldDB" id="A0A9D1AB13"/>
<reference evidence="2" key="1">
    <citation type="submission" date="2020-10" db="EMBL/GenBank/DDBJ databases">
        <authorList>
            <person name="Gilroy R."/>
        </authorList>
    </citation>
    <scope>NUCLEOTIDE SEQUENCE</scope>
    <source>
        <strain evidence="2">ChiSjej4B22-8148</strain>
    </source>
</reference>
<dbReference type="NCBIfam" id="NF003315">
    <property type="entry name" value="PRK04323.1"/>
    <property type="match status" value="1"/>
</dbReference>